<keyword evidence="3" id="KW-0472">Membrane</keyword>
<feature type="domain" description="3'-5' exonuclease" evidence="4">
    <location>
        <begin position="52"/>
        <end position="227"/>
    </location>
</feature>
<keyword evidence="3" id="KW-0812">Transmembrane</keyword>
<dbReference type="GO" id="GO:0006139">
    <property type="term" value="P:nucleobase-containing compound metabolic process"/>
    <property type="evidence" value="ECO:0007669"/>
    <property type="project" value="InterPro"/>
</dbReference>
<evidence type="ECO:0000256" key="1">
    <source>
        <dbReference type="ARBA" id="ARBA00022722"/>
    </source>
</evidence>
<dbReference type="GO" id="GO:0008408">
    <property type="term" value="F:3'-5' exonuclease activity"/>
    <property type="evidence" value="ECO:0007669"/>
    <property type="project" value="InterPro"/>
</dbReference>
<gene>
    <name evidence="5" type="ORF">RFI_04477</name>
</gene>
<dbReference type="InterPro" id="IPR002562">
    <property type="entry name" value="3'-5'_exonuclease_dom"/>
</dbReference>
<accession>X6P4X7</accession>
<evidence type="ECO:0000256" key="2">
    <source>
        <dbReference type="ARBA" id="ARBA00022801"/>
    </source>
</evidence>
<protein>
    <recommendedName>
        <fullName evidence="4">3'-5' exonuclease domain-containing protein</fullName>
    </recommendedName>
</protein>
<dbReference type="InterPro" id="IPR012337">
    <property type="entry name" value="RNaseH-like_sf"/>
</dbReference>
<feature type="non-terminal residue" evidence="5">
    <location>
        <position position="432"/>
    </location>
</feature>
<dbReference type="GO" id="GO:0003676">
    <property type="term" value="F:nucleic acid binding"/>
    <property type="evidence" value="ECO:0007669"/>
    <property type="project" value="InterPro"/>
</dbReference>
<dbReference type="Pfam" id="PF01612">
    <property type="entry name" value="DNA_pol_A_exo1"/>
    <property type="match status" value="1"/>
</dbReference>
<dbReference type="InterPro" id="IPR051132">
    <property type="entry name" value="3-5_Exonuclease_domain"/>
</dbReference>
<comment type="caution">
    <text evidence="5">The sequence shown here is derived from an EMBL/GenBank/DDBJ whole genome shotgun (WGS) entry which is preliminary data.</text>
</comment>
<keyword evidence="6" id="KW-1185">Reference proteome</keyword>
<evidence type="ECO:0000313" key="6">
    <source>
        <dbReference type="Proteomes" id="UP000023152"/>
    </source>
</evidence>
<keyword evidence="1" id="KW-0540">Nuclease</keyword>
<proteinExistence type="predicted"/>
<sequence length="432" mass="49525">MTSSPMMNKRTPFYVGFASVLSFVGYKLLTTSRLSLTDLFHARIKNPKMLLKYIDEFEICENEMRKLLKSNPVLLGLDCEWKPTLRRSRKVAVIQISSNETCYVIQCIKWKELPQSLIELLTNNGIWKTGVGIRTDALMLRKSFGISLHGYLDLRYMVNDNNNGGIEISGLKDLSTHYLQVILHKGSQSPQCSNWECSPLSPQQLLYAAIDCYVSRMIAIAIMYHNNNNNNNNNNNDILSLSDNQTLIFNFLQQFLKFQNLDFIPTKNSSESSLLLKQKKIKKSLSSSSSPLSLSLSMSSQETSSKSRMFPSREWYMFGPDGRFVSKIQKTKALCDGSNNTRKCIQLSFKPNNYGHPGTGNYLMNSCMGCGKNGYKVDLIRHQIIPRCYRKFWDTDLQDLLSHDIVPLCTLCKEKAEQHNFFYRKQIHQQFG</sequence>
<dbReference type="PANTHER" id="PTHR13620">
    <property type="entry name" value="3-5 EXONUCLEASE"/>
    <property type="match status" value="1"/>
</dbReference>
<dbReference type="SMART" id="SM00474">
    <property type="entry name" value="35EXOc"/>
    <property type="match status" value="1"/>
</dbReference>
<evidence type="ECO:0000259" key="4">
    <source>
        <dbReference type="SMART" id="SM00474"/>
    </source>
</evidence>
<reference evidence="5 6" key="1">
    <citation type="journal article" date="2013" name="Curr. Biol.">
        <title>The Genome of the Foraminiferan Reticulomyxa filosa.</title>
        <authorList>
            <person name="Glockner G."/>
            <person name="Hulsmann N."/>
            <person name="Schleicher M."/>
            <person name="Noegel A.A."/>
            <person name="Eichinger L."/>
            <person name="Gallinger C."/>
            <person name="Pawlowski J."/>
            <person name="Sierra R."/>
            <person name="Euteneuer U."/>
            <person name="Pillet L."/>
            <person name="Moustafa A."/>
            <person name="Platzer M."/>
            <person name="Groth M."/>
            <person name="Szafranski K."/>
            <person name="Schliwa M."/>
        </authorList>
    </citation>
    <scope>NUCLEOTIDE SEQUENCE [LARGE SCALE GENOMIC DNA]</scope>
</reference>
<dbReference type="EMBL" id="ASPP01004040">
    <property type="protein sequence ID" value="ETO32642.1"/>
    <property type="molecule type" value="Genomic_DNA"/>
</dbReference>
<evidence type="ECO:0000313" key="5">
    <source>
        <dbReference type="EMBL" id="ETO32642.1"/>
    </source>
</evidence>
<feature type="transmembrane region" description="Helical" evidence="3">
    <location>
        <begin position="12"/>
        <end position="29"/>
    </location>
</feature>
<dbReference type="GO" id="GO:0005634">
    <property type="term" value="C:nucleus"/>
    <property type="evidence" value="ECO:0007669"/>
    <property type="project" value="TreeGrafter"/>
</dbReference>
<dbReference type="Gene3D" id="3.30.420.10">
    <property type="entry name" value="Ribonuclease H-like superfamily/Ribonuclease H"/>
    <property type="match status" value="1"/>
</dbReference>
<dbReference type="PANTHER" id="PTHR13620:SF104">
    <property type="entry name" value="EXONUCLEASE 3'-5' DOMAIN-CONTAINING PROTEIN 2"/>
    <property type="match status" value="1"/>
</dbReference>
<dbReference type="OrthoDB" id="446462at2759"/>
<name>X6P4X7_RETFI</name>
<evidence type="ECO:0000256" key="3">
    <source>
        <dbReference type="SAM" id="Phobius"/>
    </source>
</evidence>
<dbReference type="CDD" id="cd06141">
    <property type="entry name" value="WRN_exo"/>
    <property type="match status" value="1"/>
</dbReference>
<dbReference type="Proteomes" id="UP000023152">
    <property type="component" value="Unassembled WGS sequence"/>
</dbReference>
<dbReference type="GO" id="GO:0005737">
    <property type="term" value="C:cytoplasm"/>
    <property type="evidence" value="ECO:0007669"/>
    <property type="project" value="TreeGrafter"/>
</dbReference>
<dbReference type="SUPFAM" id="SSF53098">
    <property type="entry name" value="Ribonuclease H-like"/>
    <property type="match status" value="1"/>
</dbReference>
<keyword evidence="3" id="KW-1133">Transmembrane helix</keyword>
<dbReference type="AlphaFoldDB" id="X6P4X7"/>
<dbReference type="InterPro" id="IPR036397">
    <property type="entry name" value="RNaseH_sf"/>
</dbReference>
<organism evidence="5 6">
    <name type="scientific">Reticulomyxa filosa</name>
    <dbReference type="NCBI Taxonomy" id="46433"/>
    <lineage>
        <taxon>Eukaryota</taxon>
        <taxon>Sar</taxon>
        <taxon>Rhizaria</taxon>
        <taxon>Retaria</taxon>
        <taxon>Foraminifera</taxon>
        <taxon>Monothalamids</taxon>
        <taxon>Reticulomyxidae</taxon>
        <taxon>Reticulomyxa</taxon>
    </lineage>
</organism>
<keyword evidence="2" id="KW-0378">Hydrolase</keyword>